<dbReference type="Proteomes" id="UP000251123">
    <property type="component" value="Unassembled WGS sequence"/>
</dbReference>
<dbReference type="RefSeq" id="WP_019705838.1">
    <property type="nucleotide sequence ID" value="NZ_CAAGUJ010000020.1"/>
</dbReference>
<dbReference type="Proteomes" id="UP000254387">
    <property type="component" value="Unassembled WGS sequence"/>
</dbReference>
<dbReference type="EMBL" id="UASN01000020">
    <property type="protein sequence ID" value="SPX56021.1"/>
    <property type="molecule type" value="Genomic_DNA"/>
</dbReference>
<evidence type="ECO:0000313" key="3">
    <source>
        <dbReference type="EMBL" id="STU50751.1"/>
    </source>
</evidence>
<organism evidence="1 5">
    <name type="scientific">Klebsiella pneumoniae</name>
    <dbReference type="NCBI Taxonomy" id="573"/>
    <lineage>
        <taxon>Bacteria</taxon>
        <taxon>Pseudomonadati</taxon>
        <taxon>Pseudomonadota</taxon>
        <taxon>Gammaproteobacteria</taxon>
        <taxon>Enterobacterales</taxon>
        <taxon>Enterobacteriaceae</taxon>
        <taxon>Klebsiella/Raoultella group</taxon>
        <taxon>Klebsiella</taxon>
        <taxon>Klebsiella pneumoniae complex</taxon>
    </lineage>
</organism>
<dbReference type="Proteomes" id="UP000254103">
    <property type="component" value="Unassembled WGS sequence"/>
</dbReference>
<evidence type="ECO:0008006" key="9">
    <source>
        <dbReference type="Google" id="ProtNLM"/>
    </source>
</evidence>
<reference evidence="5 6" key="1">
    <citation type="submission" date="2018-06" db="EMBL/GenBank/DDBJ databases">
        <authorList>
            <consortium name="Pathogen Informatics"/>
            <person name="Doyle S."/>
        </authorList>
    </citation>
    <scope>NUCLEOTIDE SEQUENCE [LARGE SCALE GENOMIC DNA]</scope>
    <source>
        <strain evidence="3 7">NCTC5051</strain>
        <strain evidence="2 6">NCTC5052</strain>
        <strain evidence="4 8">NCTC5053</strain>
        <strain evidence="1 5">NCTC9601</strain>
    </source>
</reference>
<evidence type="ECO:0000313" key="6">
    <source>
        <dbReference type="Proteomes" id="UP000254103"/>
    </source>
</evidence>
<dbReference type="AlphaFoldDB" id="A0A2X1SQS1"/>
<evidence type="ECO:0000313" key="4">
    <source>
        <dbReference type="EMBL" id="STU97631.1"/>
    </source>
</evidence>
<dbReference type="EMBL" id="UGLJ01000002">
    <property type="protein sequence ID" value="STT93497.1"/>
    <property type="molecule type" value="Genomic_DNA"/>
</dbReference>
<dbReference type="EMBL" id="UGLU01000001">
    <property type="protein sequence ID" value="STU50751.1"/>
    <property type="molecule type" value="Genomic_DNA"/>
</dbReference>
<dbReference type="PROSITE" id="PS51257">
    <property type="entry name" value="PROKAR_LIPOPROTEIN"/>
    <property type="match status" value="1"/>
</dbReference>
<evidence type="ECO:0000313" key="7">
    <source>
        <dbReference type="Proteomes" id="UP000254141"/>
    </source>
</evidence>
<evidence type="ECO:0000313" key="1">
    <source>
        <dbReference type="EMBL" id="SPX56021.1"/>
    </source>
</evidence>
<dbReference type="Proteomes" id="UP000254141">
    <property type="component" value="Unassembled WGS sequence"/>
</dbReference>
<accession>A0A2X1SQS1</accession>
<evidence type="ECO:0000313" key="5">
    <source>
        <dbReference type="Proteomes" id="UP000251123"/>
    </source>
</evidence>
<protein>
    <recommendedName>
        <fullName evidence="9">Lipoprotein</fullName>
    </recommendedName>
</protein>
<dbReference type="EMBL" id="UGMN01000004">
    <property type="protein sequence ID" value="STU97631.1"/>
    <property type="molecule type" value="Genomic_DNA"/>
</dbReference>
<evidence type="ECO:0000313" key="2">
    <source>
        <dbReference type="EMBL" id="STT93497.1"/>
    </source>
</evidence>
<evidence type="ECO:0000313" key="8">
    <source>
        <dbReference type="Proteomes" id="UP000254387"/>
    </source>
</evidence>
<name>A0A2X1SQS1_KLEPN</name>
<gene>
    <name evidence="3" type="ORF">NCTC5051_02337</name>
    <name evidence="2" type="ORF">NCTC5052_01893</name>
    <name evidence="4" type="ORF">NCTC5053_01286</name>
    <name evidence="1" type="ORF">NCTC9601_03209</name>
</gene>
<sequence length="123" mass="13802">MKKALVAALACLALSGCHSEESKYYAGGESSGAKDYYTFDVDSNKAVMHSHLHGMSQIYPKTREGYCRVISSTFKEKTCLSFANENDVIMWDEIASTDPQYKHEFGVVNFNDPMETVHYLKAN</sequence>
<proteinExistence type="predicted"/>